<reference evidence="2" key="1">
    <citation type="submission" date="2020-11" db="EMBL/GenBank/DDBJ databases">
        <authorList>
            <person name="Tran Van P."/>
        </authorList>
    </citation>
    <scope>NUCLEOTIDE SEQUENCE</scope>
</reference>
<proteinExistence type="predicted"/>
<dbReference type="SUPFAM" id="SSF48113">
    <property type="entry name" value="Heme-dependent peroxidases"/>
    <property type="match status" value="1"/>
</dbReference>
<feature type="binding site" description="axial binding residue" evidence="1">
    <location>
        <position position="31"/>
    </location>
    <ligand>
        <name>heme b</name>
        <dbReference type="ChEBI" id="CHEBI:60344"/>
    </ligand>
    <ligandPart>
        <name>Fe</name>
        <dbReference type="ChEBI" id="CHEBI:18248"/>
    </ligandPart>
</feature>
<gene>
    <name evidence="2" type="ORF">TDIB3V08_LOCUS6903</name>
</gene>
<dbReference type="GO" id="GO:0020037">
    <property type="term" value="F:heme binding"/>
    <property type="evidence" value="ECO:0007669"/>
    <property type="project" value="InterPro"/>
</dbReference>
<sequence>MLKSYSEDKYDPDVNPTVTSSFITAAFRFGHSLLPNVVERWSSTHKFIGFGDCCVVMHVSDDLARWKVVAGLHDGALEGCSWVTRWRVGRL</sequence>
<name>A0A7R8VNG1_TIMDO</name>
<keyword evidence="1" id="KW-0349">Heme</keyword>
<dbReference type="InterPro" id="IPR010255">
    <property type="entry name" value="Haem_peroxidase_sf"/>
</dbReference>
<keyword evidence="1" id="KW-0479">Metal-binding</keyword>
<dbReference type="PROSITE" id="PS50292">
    <property type="entry name" value="PEROXIDASE_3"/>
    <property type="match status" value="1"/>
</dbReference>
<accession>A0A7R8VNG1</accession>
<evidence type="ECO:0000256" key="1">
    <source>
        <dbReference type="PIRSR" id="PIRSR619791-2"/>
    </source>
</evidence>
<dbReference type="Pfam" id="PF03098">
    <property type="entry name" value="An_peroxidase"/>
    <property type="match status" value="1"/>
</dbReference>
<dbReference type="Gene3D" id="1.10.640.10">
    <property type="entry name" value="Haem peroxidase domain superfamily, animal type"/>
    <property type="match status" value="1"/>
</dbReference>
<dbReference type="InterPro" id="IPR019791">
    <property type="entry name" value="Haem_peroxidase_animal"/>
</dbReference>
<dbReference type="GO" id="GO:0046872">
    <property type="term" value="F:metal ion binding"/>
    <property type="evidence" value="ECO:0007669"/>
    <property type="project" value="UniProtKB-KW"/>
</dbReference>
<dbReference type="EMBL" id="OA567696">
    <property type="protein sequence ID" value="CAD7200691.1"/>
    <property type="molecule type" value="Genomic_DNA"/>
</dbReference>
<organism evidence="2">
    <name type="scientific">Timema douglasi</name>
    <name type="common">Walking stick</name>
    <dbReference type="NCBI Taxonomy" id="61478"/>
    <lineage>
        <taxon>Eukaryota</taxon>
        <taxon>Metazoa</taxon>
        <taxon>Ecdysozoa</taxon>
        <taxon>Arthropoda</taxon>
        <taxon>Hexapoda</taxon>
        <taxon>Insecta</taxon>
        <taxon>Pterygota</taxon>
        <taxon>Neoptera</taxon>
        <taxon>Polyneoptera</taxon>
        <taxon>Phasmatodea</taxon>
        <taxon>Timematodea</taxon>
        <taxon>Timematoidea</taxon>
        <taxon>Timematidae</taxon>
        <taxon>Timema</taxon>
    </lineage>
</organism>
<dbReference type="GO" id="GO:0004601">
    <property type="term" value="F:peroxidase activity"/>
    <property type="evidence" value="ECO:0007669"/>
    <property type="project" value="InterPro"/>
</dbReference>
<keyword evidence="1" id="KW-0408">Iron</keyword>
<protein>
    <submittedName>
        <fullName evidence="2">Uncharacterized protein</fullName>
    </submittedName>
</protein>
<dbReference type="AlphaFoldDB" id="A0A7R8VNG1"/>
<evidence type="ECO:0000313" key="2">
    <source>
        <dbReference type="EMBL" id="CAD7200691.1"/>
    </source>
</evidence>
<dbReference type="GO" id="GO:0006979">
    <property type="term" value="P:response to oxidative stress"/>
    <property type="evidence" value="ECO:0007669"/>
    <property type="project" value="InterPro"/>
</dbReference>
<dbReference type="InterPro" id="IPR037120">
    <property type="entry name" value="Haem_peroxidase_sf_animal"/>
</dbReference>